<dbReference type="GO" id="GO:0003677">
    <property type="term" value="F:DNA binding"/>
    <property type="evidence" value="ECO:0007669"/>
    <property type="project" value="UniProtKB-KW"/>
</dbReference>
<dbReference type="InterPro" id="IPR036390">
    <property type="entry name" value="WH_DNA-bd_sf"/>
</dbReference>
<evidence type="ECO:0000259" key="5">
    <source>
        <dbReference type="PROSITE" id="PS50931"/>
    </source>
</evidence>
<dbReference type="CDD" id="cd05466">
    <property type="entry name" value="PBP2_LTTR_substrate"/>
    <property type="match status" value="1"/>
</dbReference>
<dbReference type="SUPFAM" id="SSF53850">
    <property type="entry name" value="Periplasmic binding protein-like II"/>
    <property type="match status" value="1"/>
</dbReference>
<evidence type="ECO:0000256" key="1">
    <source>
        <dbReference type="ARBA" id="ARBA00009437"/>
    </source>
</evidence>
<dbReference type="PROSITE" id="PS50931">
    <property type="entry name" value="HTH_LYSR"/>
    <property type="match status" value="1"/>
</dbReference>
<comment type="similarity">
    <text evidence="1">Belongs to the LysR transcriptional regulatory family.</text>
</comment>
<dbReference type="InterPro" id="IPR036388">
    <property type="entry name" value="WH-like_DNA-bd_sf"/>
</dbReference>
<feature type="domain" description="HTH lysR-type" evidence="5">
    <location>
        <begin position="1"/>
        <end position="58"/>
    </location>
</feature>
<evidence type="ECO:0000313" key="7">
    <source>
        <dbReference type="Proteomes" id="UP000675379"/>
    </source>
</evidence>
<dbReference type="InterPro" id="IPR000847">
    <property type="entry name" value="LysR_HTH_N"/>
</dbReference>
<dbReference type="Gene3D" id="1.10.10.10">
    <property type="entry name" value="Winged helix-like DNA-binding domain superfamily/Winged helix DNA-binding domain"/>
    <property type="match status" value="1"/>
</dbReference>
<dbReference type="PANTHER" id="PTHR30419">
    <property type="entry name" value="HTH-TYPE TRANSCRIPTIONAL REGULATOR YBHD"/>
    <property type="match status" value="1"/>
</dbReference>
<evidence type="ECO:0000256" key="4">
    <source>
        <dbReference type="ARBA" id="ARBA00023163"/>
    </source>
</evidence>
<gene>
    <name evidence="6" type="ORF">KCG48_06740</name>
</gene>
<evidence type="ECO:0000256" key="2">
    <source>
        <dbReference type="ARBA" id="ARBA00023015"/>
    </source>
</evidence>
<proteinExistence type="inferred from homology"/>
<evidence type="ECO:0000256" key="3">
    <source>
        <dbReference type="ARBA" id="ARBA00023125"/>
    </source>
</evidence>
<keyword evidence="4" id="KW-0804">Transcription</keyword>
<protein>
    <submittedName>
        <fullName evidence="6">LysR family transcriptional regulator</fullName>
    </submittedName>
</protein>
<dbReference type="AlphaFoldDB" id="A0A941CRJ6"/>
<keyword evidence="2" id="KW-0805">Transcription regulation</keyword>
<sequence length="301" mass="34092">MDFRRLTYIVEVAKARSVTAAAHKLYISQPALSQVLAQVEAEVGVKLFDRRESPLRLTYAGELYVATAKEILASYETMKRRLADVAEGNEGKITLGLPVERSGYMLPEVLAKFQKTFPQVSLLLEEGGGKRILDLLENHDVDLVILPKSEESQEDKFQRRLIYPEEIFVLAQKPLPETQGKDYVEMKDLAAYPFILVKPGHAIRLRTDEIFRRSGVTPRILLETASNLTAAQMASRGLGLAIVPKRTIDVLAVKDQLQAYTIGINHETWDVDVIARKDHYFTRSEEYLIQLMQEEFSDVTL</sequence>
<dbReference type="SUPFAM" id="SSF46785">
    <property type="entry name" value="Winged helix' DNA-binding domain"/>
    <property type="match status" value="1"/>
</dbReference>
<dbReference type="InterPro" id="IPR050950">
    <property type="entry name" value="HTH-type_LysR_regulators"/>
</dbReference>
<dbReference type="RefSeq" id="WP_211800783.1">
    <property type="nucleotide sequence ID" value="NZ_JAGSCS010000007.1"/>
</dbReference>
<dbReference type="FunFam" id="1.10.10.10:FF:000001">
    <property type="entry name" value="LysR family transcriptional regulator"/>
    <property type="match status" value="1"/>
</dbReference>
<keyword evidence="7" id="KW-1185">Reference proteome</keyword>
<name>A0A941CRJ6_9CLOT</name>
<dbReference type="Pfam" id="PF00126">
    <property type="entry name" value="HTH_1"/>
    <property type="match status" value="1"/>
</dbReference>
<evidence type="ECO:0000313" key="6">
    <source>
        <dbReference type="EMBL" id="MBR0576036.1"/>
    </source>
</evidence>
<accession>A0A941CRJ6</accession>
<dbReference type="Pfam" id="PF03466">
    <property type="entry name" value="LysR_substrate"/>
    <property type="match status" value="1"/>
</dbReference>
<dbReference type="PANTHER" id="PTHR30419:SF28">
    <property type="entry name" value="HTH-TYPE TRANSCRIPTIONAL REGULATOR BSDA"/>
    <property type="match status" value="1"/>
</dbReference>
<dbReference type="GO" id="GO:0005829">
    <property type="term" value="C:cytosol"/>
    <property type="evidence" value="ECO:0007669"/>
    <property type="project" value="TreeGrafter"/>
</dbReference>
<dbReference type="Gene3D" id="3.40.190.290">
    <property type="match status" value="1"/>
</dbReference>
<dbReference type="InterPro" id="IPR005119">
    <property type="entry name" value="LysR_subst-bd"/>
</dbReference>
<dbReference type="GO" id="GO:0003700">
    <property type="term" value="F:DNA-binding transcription factor activity"/>
    <property type="evidence" value="ECO:0007669"/>
    <property type="project" value="InterPro"/>
</dbReference>
<organism evidence="6 7">
    <name type="scientific">Proteiniclasticum sediminis</name>
    <dbReference type="NCBI Taxonomy" id="2804028"/>
    <lineage>
        <taxon>Bacteria</taxon>
        <taxon>Bacillati</taxon>
        <taxon>Bacillota</taxon>
        <taxon>Clostridia</taxon>
        <taxon>Eubacteriales</taxon>
        <taxon>Clostridiaceae</taxon>
        <taxon>Proteiniclasticum</taxon>
    </lineage>
</organism>
<dbReference type="EMBL" id="JAGSCS010000007">
    <property type="protein sequence ID" value="MBR0576036.1"/>
    <property type="molecule type" value="Genomic_DNA"/>
</dbReference>
<reference evidence="6" key="1">
    <citation type="submission" date="2021-04" db="EMBL/GenBank/DDBJ databases">
        <title>Proteiniclasticum sedimins sp. nov., an obligate anaerobic bacterium isolated from anaerobic sludge.</title>
        <authorList>
            <person name="Liu J."/>
        </authorList>
    </citation>
    <scope>NUCLEOTIDE SEQUENCE</scope>
    <source>
        <strain evidence="6">BAD-10</strain>
    </source>
</reference>
<comment type="caution">
    <text evidence="6">The sequence shown here is derived from an EMBL/GenBank/DDBJ whole genome shotgun (WGS) entry which is preliminary data.</text>
</comment>
<keyword evidence="3" id="KW-0238">DNA-binding</keyword>
<dbReference type="Proteomes" id="UP000675379">
    <property type="component" value="Unassembled WGS sequence"/>
</dbReference>
<dbReference type="PRINTS" id="PR00039">
    <property type="entry name" value="HTHLYSR"/>
</dbReference>